<sequence length="44" mass="4694">MTVAQRTGLHLGVYLLALLMLLGVTRIVDASTYPPPPSTVTQTP</sequence>
<dbReference type="Proteomes" id="UP000250028">
    <property type="component" value="Unassembled WGS sequence"/>
</dbReference>
<evidence type="ECO:0000313" key="2">
    <source>
        <dbReference type="Proteomes" id="UP000250028"/>
    </source>
</evidence>
<dbReference type="AlphaFoldDB" id="A0A2Y8ZY55"/>
<gene>
    <name evidence="1" type="ORF">SAMN04489750_2157</name>
</gene>
<organism evidence="1 2">
    <name type="scientific">Branchiibius hedensis</name>
    <dbReference type="NCBI Taxonomy" id="672460"/>
    <lineage>
        <taxon>Bacteria</taxon>
        <taxon>Bacillati</taxon>
        <taxon>Actinomycetota</taxon>
        <taxon>Actinomycetes</taxon>
        <taxon>Micrococcales</taxon>
        <taxon>Dermacoccaceae</taxon>
        <taxon>Branchiibius</taxon>
    </lineage>
</organism>
<evidence type="ECO:0000313" key="1">
    <source>
        <dbReference type="EMBL" id="SSA34827.1"/>
    </source>
</evidence>
<dbReference type="EMBL" id="UESZ01000001">
    <property type="protein sequence ID" value="SSA34827.1"/>
    <property type="molecule type" value="Genomic_DNA"/>
</dbReference>
<proteinExistence type="predicted"/>
<dbReference type="RefSeq" id="WP_281268827.1">
    <property type="nucleotide sequence ID" value="NZ_QGDN01000001.1"/>
</dbReference>
<reference evidence="2" key="1">
    <citation type="submission" date="2016-10" db="EMBL/GenBank/DDBJ databases">
        <authorList>
            <person name="Varghese N."/>
            <person name="Submissions S."/>
        </authorList>
    </citation>
    <scope>NUCLEOTIDE SEQUENCE [LARGE SCALE GENOMIC DNA]</scope>
    <source>
        <strain evidence="2">DSM 22951</strain>
    </source>
</reference>
<name>A0A2Y8ZY55_9MICO</name>
<accession>A0A2Y8ZY55</accession>
<protein>
    <submittedName>
        <fullName evidence="1">Uncharacterized protein</fullName>
    </submittedName>
</protein>
<keyword evidence="2" id="KW-1185">Reference proteome</keyword>